<feature type="non-terminal residue" evidence="1">
    <location>
        <position position="108"/>
    </location>
</feature>
<keyword evidence="2" id="KW-1185">Reference proteome</keyword>
<sequence length="108" mass="12244">MESPYDKLKRTTLKDLLEIRGGNACNQPRRELIAELTELDQSLTMTEALMSVSKVKNRIVGERLSWFSLNPTMELIQQTMAQVDVEIRKARAHKLSLCTPQQNPSAGM</sequence>
<evidence type="ECO:0000313" key="2">
    <source>
        <dbReference type="Proteomes" id="UP001295444"/>
    </source>
</evidence>
<gene>
    <name evidence="1" type="ORF">PECUL_23A046351</name>
</gene>
<accession>A0AAD1RJD3</accession>
<proteinExistence type="predicted"/>
<evidence type="ECO:0000313" key="1">
    <source>
        <dbReference type="EMBL" id="CAH2272495.1"/>
    </source>
</evidence>
<protein>
    <submittedName>
        <fullName evidence="1">Uncharacterized protein</fullName>
    </submittedName>
</protein>
<dbReference type="AlphaFoldDB" id="A0AAD1RJD3"/>
<reference evidence="1" key="1">
    <citation type="submission" date="2022-03" db="EMBL/GenBank/DDBJ databases">
        <authorList>
            <person name="Alioto T."/>
            <person name="Alioto T."/>
            <person name="Gomez Garrido J."/>
        </authorList>
    </citation>
    <scope>NUCLEOTIDE SEQUENCE</scope>
</reference>
<organism evidence="1 2">
    <name type="scientific">Pelobates cultripes</name>
    <name type="common">Western spadefoot toad</name>
    <dbReference type="NCBI Taxonomy" id="61616"/>
    <lineage>
        <taxon>Eukaryota</taxon>
        <taxon>Metazoa</taxon>
        <taxon>Chordata</taxon>
        <taxon>Craniata</taxon>
        <taxon>Vertebrata</taxon>
        <taxon>Euteleostomi</taxon>
        <taxon>Amphibia</taxon>
        <taxon>Batrachia</taxon>
        <taxon>Anura</taxon>
        <taxon>Pelobatoidea</taxon>
        <taxon>Pelobatidae</taxon>
        <taxon>Pelobates</taxon>
    </lineage>
</organism>
<dbReference type="EMBL" id="OW240914">
    <property type="protein sequence ID" value="CAH2272495.1"/>
    <property type="molecule type" value="Genomic_DNA"/>
</dbReference>
<name>A0AAD1RJD3_PELCU</name>
<dbReference type="Proteomes" id="UP001295444">
    <property type="component" value="Chromosome 03"/>
</dbReference>